<keyword evidence="4" id="KW-1185">Reference proteome</keyword>
<dbReference type="InterPro" id="IPR011009">
    <property type="entry name" value="Kinase-like_dom_sf"/>
</dbReference>
<proteinExistence type="predicted"/>
<evidence type="ECO:0000259" key="2">
    <source>
        <dbReference type="Pfam" id="PF01636"/>
    </source>
</evidence>
<organism evidence="3 4">
    <name type="scientific">Paramarasmius palmivorus</name>
    <dbReference type="NCBI Taxonomy" id="297713"/>
    <lineage>
        <taxon>Eukaryota</taxon>
        <taxon>Fungi</taxon>
        <taxon>Dikarya</taxon>
        <taxon>Basidiomycota</taxon>
        <taxon>Agaricomycotina</taxon>
        <taxon>Agaricomycetes</taxon>
        <taxon>Agaricomycetidae</taxon>
        <taxon>Agaricales</taxon>
        <taxon>Marasmiineae</taxon>
        <taxon>Marasmiaceae</taxon>
        <taxon>Paramarasmius</taxon>
    </lineage>
</organism>
<dbReference type="InterPro" id="IPR002575">
    <property type="entry name" value="Aminoglycoside_PTrfase"/>
</dbReference>
<dbReference type="Gene3D" id="3.30.200.20">
    <property type="entry name" value="Phosphorylase Kinase, domain 1"/>
    <property type="match status" value="1"/>
</dbReference>
<evidence type="ECO:0000313" key="3">
    <source>
        <dbReference type="EMBL" id="KAK7054673.1"/>
    </source>
</evidence>
<dbReference type="Proteomes" id="UP001383192">
    <property type="component" value="Unassembled WGS sequence"/>
</dbReference>
<name>A0AAW0DPV9_9AGAR</name>
<comment type="caution">
    <text evidence="3">The sequence shown here is derived from an EMBL/GenBank/DDBJ whole genome shotgun (WGS) entry which is preliminary data.</text>
</comment>
<protein>
    <recommendedName>
        <fullName evidence="2">Aminoglycoside phosphotransferase domain-containing protein</fullName>
    </recommendedName>
</protein>
<dbReference type="SUPFAM" id="SSF56112">
    <property type="entry name" value="Protein kinase-like (PK-like)"/>
    <property type="match status" value="1"/>
</dbReference>
<dbReference type="EMBL" id="JAYKXP010000008">
    <property type="protein sequence ID" value="KAK7054673.1"/>
    <property type="molecule type" value="Genomic_DNA"/>
</dbReference>
<feature type="region of interest" description="Disordered" evidence="1">
    <location>
        <begin position="375"/>
        <end position="399"/>
    </location>
</feature>
<evidence type="ECO:0000256" key="1">
    <source>
        <dbReference type="SAM" id="MobiDB-lite"/>
    </source>
</evidence>
<feature type="domain" description="Aminoglycoside phosphotransferase" evidence="2">
    <location>
        <begin position="51"/>
        <end position="285"/>
    </location>
</feature>
<dbReference type="AlphaFoldDB" id="A0AAW0DPV9"/>
<dbReference type="Pfam" id="PF01636">
    <property type="entry name" value="APH"/>
    <property type="match status" value="1"/>
</dbReference>
<accession>A0AAW0DPV9</accession>
<dbReference type="PANTHER" id="PTHR21310:SF13">
    <property type="entry name" value="AMINOGLYCOSIDE PHOSPHOTRANSFERASE DOMAIN-CONTAINING PROTEIN"/>
    <property type="match status" value="1"/>
</dbReference>
<sequence>MSNSDNPEFDSDKYDSEEYDSDEYPELHPNLEALTEAATSQLHQQIVSPGWRRLTRGLSHEIYVAKTSSELRLVARLSRTQEDIRKLESEVATMRYVKQRTRIPIPTVYVVETTTDNPVGMQYVIMERMPGAHLYDIWDELSIEHQKSVLTDIADILTQLAALKFDRIGALMSENGDMGPIHSSVLTADDVYSSSEKYLDAFVERMGKQLEPTEQLSNQLKNVLDILHAYCSTHARRPYLQPPFRLIHGDFDAQNILYIPSQSGDSPPTLSGVIDWENSFTGPLYFLIEYPIFIQDVHWSKEFYARNAILRAHFIRMLAAADSRIGAGTYIRDWFPHEKSSTLNRFREIFMTGFDYVDTKMVESIIEGYLSEEQKGTGKPYTGRIDWTPDPPVWDDQKT</sequence>
<dbReference type="PANTHER" id="PTHR21310">
    <property type="entry name" value="AMINOGLYCOSIDE PHOSPHOTRANSFERASE-RELATED-RELATED"/>
    <property type="match status" value="1"/>
</dbReference>
<feature type="region of interest" description="Disordered" evidence="1">
    <location>
        <begin position="1"/>
        <end position="24"/>
    </location>
</feature>
<evidence type="ECO:0000313" key="4">
    <source>
        <dbReference type="Proteomes" id="UP001383192"/>
    </source>
</evidence>
<gene>
    <name evidence="3" type="ORF">VNI00_003136</name>
</gene>
<dbReference type="Gene3D" id="3.90.1200.10">
    <property type="match status" value="1"/>
</dbReference>
<dbReference type="InterPro" id="IPR051678">
    <property type="entry name" value="AGP_Transferase"/>
</dbReference>
<reference evidence="3 4" key="1">
    <citation type="submission" date="2024-01" db="EMBL/GenBank/DDBJ databases">
        <title>A draft genome for a cacao thread blight-causing isolate of Paramarasmius palmivorus.</title>
        <authorList>
            <person name="Baruah I.K."/>
            <person name="Bukari Y."/>
            <person name="Amoako-Attah I."/>
            <person name="Meinhardt L.W."/>
            <person name="Bailey B.A."/>
            <person name="Cohen S.P."/>
        </authorList>
    </citation>
    <scope>NUCLEOTIDE SEQUENCE [LARGE SCALE GENOMIC DNA]</scope>
    <source>
        <strain evidence="3 4">GH-12</strain>
    </source>
</reference>